<reference evidence="2" key="1">
    <citation type="submission" date="2021-05" db="EMBL/GenBank/DDBJ databases">
        <title>Energy efficiency and biological interactions define the core microbiome of deep oligotrophic groundwater.</title>
        <authorList>
            <person name="Mehrshad M."/>
            <person name="Lopez-Fernandez M."/>
            <person name="Bell E."/>
            <person name="Bernier-Latmani R."/>
            <person name="Bertilsson S."/>
            <person name="Dopson M."/>
        </authorList>
    </citation>
    <scope>NUCLEOTIDE SEQUENCE</scope>
    <source>
        <strain evidence="2">Modern_marine.mb.64</strain>
    </source>
</reference>
<evidence type="ECO:0000313" key="3">
    <source>
        <dbReference type="Proteomes" id="UP000777784"/>
    </source>
</evidence>
<protein>
    <recommendedName>
        <fullName evidence="1">AdoMet activation domain-containing protein</fullName>
    </recommendedName>
</protein>
<evidence type="ECO:0000259" key="1">
    <source>
        <dbReference type="Pfam" id="PF02965"/>
    </source>
</evidence>
<dbReference type="EMBL" id="JAHJDP010000118">
    <property type="protein sequence ID" value="MBU2693249.1"/>
    <property type="molecule type" value="Genomic_DNA"/>
</dbReference>
<dbReference type="GO" id="GO:0008705">
    <property type="term" value="F:methionine synthase activity"/>
    <property type="evidence" value="ECO:0007669"/>
    <property type="project" value="InterPro"/>
</dbReference>
<accession>A0A948W834</accession>
<dbReference type="SUPFAM" id="SSF56507">
    <property type="entry name" value="Methionine synthase activation domain-like"/>
    <property type="match status" value="1"/>
</dbReference>
<dbReference type="InterPro" id="IPR037010">
    <property type="entry name" value="VitB12-dep_Met_synth_activ_sf"/>
</dbReference>
<dbReference type="Pfam" id="PF02965">
    <property type="entry name" value="Met_synt_B12"/>
    <property type="match status" value="1"/>
</dbReference>
<proteinExistence type="predicted"/>
<dbReference type="InterPro" id="IPR004223">
    <property type="entry name" value="VitB12-dep_Met_synth_activ_dom"/>
</dbReference>
<organism evidence="2 3">
    <name type="scientific">Eiseniibacteriota bacterium</name>
    <dbReference type="NCBI Taxonomy" id="2212470"/>
    <lineage>
        <taxon>Bacteria</taxon>
        <taxon>Candidatus Eiseniibacteriota</taxon>
    </lineage>
</organism>
<feature type="domain" description="AdoMet activation" evidence="1">
    <location>
        <begin position="118"/>
        <end position="203"/>
    </location>
</feature>
<comment type="caution">
    <text evidence="2">The sequence shown here is derived from an EMBL/GenBank/DDBJ whole genome shotgun (WGS) entry which is preliminary data.</text>
</comment>
<sequence>MREQIQIAVQDILPDPAPVFALQGYPPNVHPDARALGIFKSAMGLLLGLARPVAVWMDITAEEFQSIYEGEGDNAPATPLERIYPQAEHFVLFAATLNEPVCDEIKALFANDDFALGAMLDSLASVAADLMGGRIEEHYLRTASSSPGPNSNGLMRYSPGYCGWHISAQKALFRRLRPEGIGITLRESYLMQPLKSISGVMLCGRPEIHRFRPDYPFCSECCTKSCVDRIKKMKKGRPPEVRSD</sequence>
<name>A0A948W834_UNCEI</name>
<gene>
    <name evidence="2" type="ORF">KJ970_20215</name>
</gene>
<dbReference type="Proteomes" id="UP000777784">
    <property type="component" value="Unassembled WGS sequence"/>
</dbReference>
<evidence type="ECO:0000313" key="2">
    <source>
        <dbReference type="EMBL" id="MBU2693249.1"/>
    </source>
</evidence>
<dbReference type="AlphaFoldDB" id="A0A948W834"/>
<dbReference type="Gene3D" id="3.40.109.40">
    <property type="match status" value="1"/>
</dbReference>